<dbReference type="PANTHER" id="PTHR33442">
    <property type="entry name" value="TRANS-3-HYDROXY-L-PROLINE DEHYDRATASE"/>
    <property type="match status" value="1"/>
</dbReference>
<protein>
    <submittedName>
        <fullName evidence="2">4-hydroxyproline epimerase</fullName>
        <ecNumber evidence="2">5.1.1.8</ecNumber>
    </submittedName>
</protein>
<sequence>MKTLSHIDVIDSHTGGEPTRLVISGGPDLGHGPLAERLEIFRRDFDHVRAAIVNEPRGSDVMVGALLCEPHDPTCSAGVIFFNNVGFLGMCGHGTIGLIVSLAHLGRIAPGVHRVETPVGVVEAELHADASVTVRNVPAYRYRAGVPLDVPGHGRVHGDIAWGGNWFFLVADHGLQLTFANIETLTDAAWAMRRALEANGITGADGALIDHVELFAEPDRAGIDSRNFVLCPGKAYDRSPCGTGTSAKIACLAADGKLAPGASWHQASIIGSVFEAGYALEPGLPAGYVRPSVRGTAHVNAEARLLFSDADPFAWGIRA</sequence>
<reference evidence="3" key="1">
    <citation type="journal article" date="2019" name="Int. J. Syst. Evol. Microbiol.">
        <title>The Global Catalogue of Microorganisms (GCM) 10K type strain sequencing project: providing services to taxonomists for standard genome sequencing and annotation.</title>
        <authorList>
            <consortium name="The Broad Institute Genomics Platform"/>
            <consortium name="The Broad Institute Genome Sequencing Center for Infectious Disease"/>
            <person name="Wu L."/>
            <person name="Ma J."/>
        </authorList>
    </citation>
    <scope>NUCLEOTIDE SEQUENCE [LARGE SCALE GENOMIC DNA]</scope>
    <source>
        <strain evidence="3">CCUG 56042</strain>
    </source>
</reference>
<name>A0ABW0JAQ4_9BURK</name>
<dbReference type="PANTHER" id="PTHR33442:SF1">
    <property type="entry name" value="TRANS-3-HYDROXY-L-PROLINE DEHYDRATASE"/>
    <property type="match status" value="1"/>
</dbReference>
<comment type="similarity">
    <text evidence="1">Belongs to the proline racemase family.</text>
</comment>
<dbReference type="RefSeq" id="WP_377712385.1">
    <property type="nucleotide sequence ID" value="NZ_JBHSMP010000017.1"/>
</dbReference>
<organism evidence="2 3">
    <name type="scientific">Paraburkholderia denitrificans</name>
    <dbReference type="NCBI Taxonomy" id="694025"/>
    <lineage>
        <taxon>Bacteria</taxon>
        <taxon>Pseudomonadati</taxon>
        <taxon>Pseudomonadota</taxon>
        <taxon>Betaproteobacteria</taxon>
        <taxon>Burkholderiales</taxon>
        <taxon>Burkholderiaceae</taxon>
        <taxon>Paraburkholderia</taxon>
    </lineage>
</organism>
<dbReference type="PIRSF" id="PIRSF029792">
    <property type="entry name" value="Pro_racemase"/>
    <property type="match status" value="1"/>
</dbReference>
<keyword evidence="2" id="KW-0413">Isomerase</keyword>
<proteinExistence type="inferred from homology"/>
<comment type="caution">
    <text evidence="2">The sequence shown here is derived from an EMBL/GenBank/DDBJ whole genome shotgun (WGS) entry which is preliminary data.</text>
</comment>
<dbReference type="GO" id="GO:0047580">
    <property type="term" value="F:4-hydroxyproline epimerase activity"/>
    <property type="evidence" value="ECO:0007669"/>
    <property type="project" value="UniProtKB-EC"/>
</dbReference>
<dbReference type="Pfam" id="PF05544">
    <property type="entry name" value="Pro_racemase"/>
    <property type="match status" value="1"/>
</dbReference>
<accession>A0ABW0JAQ4</accession>
<evidence type="ECO:0000313" key="2">
    <source>
        <dbReference type="EMBL" id="MFC5430166.1"/>
    </source>
</evidence>
<dbReference type="EMBL" id="JBHSMP010000017">
    <property type="protein sequence ID" value="MFC5430166.1"/>
    <property type="molecule type" value="Genomic_DNA"/>
</dbReference>
<dbReference type="SUPFAM" id="SSF54506">
    <property type="entry name" value="Diaminopimelate epimerase-like"/>
    <property type="match status" value="1"/>
</dbReference>
<dbReference type="Gene3D" id="3.10.310.10">
    <property type="entry name" value="Diaminopimelate Epimerase, Chain A, domain 1"/>
    <property type="match status" value="2"/>
</dbReference>
<dbReference type="SFLD" id="SFLDS00028">
    <property type="entry name" value="Proline_Racemase"/>
    <property type="match status" value="1"/>
</dbReference>
<dbReference type="EC" id="5.1.1.8" evidence="2"/>
<evidence type="ECO:0000313" key="3">
    <source>
        <dbReference type="Proteomes" id="UP001596103"/>
    </source>
</evidence>
<gene>
    <name evidence="2" type="ORF">ACFPTO_15350</name>
</gene>
<keyword evidence="3" id="KW-1185">Reference proteome</keyword>
<dbReference type="Proteomes" id="UP001596103">
    <property type="component" value="Unassembled WGS sequence"/>
</dbReference>
<dbReference type="NCBIfam" id="NF010577">
    <property type="entry name" value="PRK13970.1"/>
    <property type="match status" value="1"/>
</dbReference>
<evidence type="ECO:0000256" key="1">
    <source>
        <dbReference type="ARBA" id="ARBA00007529"/>
    </source>
</evidence>
<dbReference type="InterPro" id="IPR008794">
    <property type="entry name" value="Pro_racemase_fam"/>
</dbReference>